<dbReference type="EMBL" id="PQXF01000048">
    <property type="protein sequence ID" value="PXF57812.1"/>
    <property type="molecule type" value="Genomic_DNA"/>
</dbReference>
<organism evidence="1 2">
    <name type="scientific">Candidatus Methanogaster sp</name>
    <dbReference type="NCBI Taxonomy" id="3386292"/>
    <lineage>
        <taxon>Archaea</taxon>
        <taxon>Methanobacteriati</taxon>
        <taxon>Methanobacteriota</taxon>
        <taxon>Stenosarchaea group</taxon>
        <taxon>Methanomicrobia</taxon>
        <taxon>Methanosarcinales</taxon>
        <taxon>ANME-2 cluster</taxon>
        <taxon>Candidatus Methanogasteraceae</taxon>
        <taxon>Candidatus Methanogaster</taxon>
    </lineage>
</organism>
<dbReference type="Proteomes" id="UP000248329">
    <property type="component" value="Unassembled WGS sequence"/>
</dbReference>
<sequence>MERLQMKIEPDYKRTFPKVQHMPNGGTPIFYIFIGAEVVEPLLDDVAELSESETGIVQVILLETVKDEEHPTTGHRWYYRVKDSVEYISKNWGPLVFVLDKFCGM</sequence>
<gene>
    <name evidence="1" type="ORF">C4B59_14445</name>
</gene>
<evidence type="ECO:0000313" key="1">
    <source>
        <dbReference type="EMBL" id="PXF57812.1"/>
    </source>
</evidence>
<name>A0AC61KZ26_9EURY</name>
<protein>
    <submittedName>
        <fullName evidence="1">Uncharacterized protein</fullName>
    </submittedName>
</protein>
<accession>A0AC61KZ26</accession>
<evidence type="ECO:0000313" key="2">
    <source>
        <dbReference type="Proteomes" id="UP000248329"/>
    </source>
</evidence>
<comment type="caution">
    <text evidence="1">The sequence shown here is derived from an EMBL/GenBank/DDBJ whole genome shotgun (WGS) entry which is preliminary data.</text>
</comment>
<reference evidence="1" key="1">
    <citation type="submission" date="2018-01" db="EMBL/GenBank/DDBJ databases">
        <authorList>
            <person name="Krukenberg V."/>
        </authorList>
    </citation>
    <scope>NUCLEOTIDE SEQUENCE</scope>
    <source>
        <strain evidence="1">E20ANME2</strain>
    </source>
</reference>
<proteinExistence type="predicted"/>